<evidence type="ECO:0000256" key="2">
    <source>
        <dbReference type="ARBA" id="ARBA00004825"/>
    </source>
</evidence>
<dbReference type="GO" id="GO:0005829">
    <property type="term" value="C:cytosol"/>
    <property type="evidence" value="ECO:0007669"/>
    <property type="project" value="TreeGrafter"/>
</dbReference>
<comment type="caution">
    <text evidence="12">The sequence shown here is derived from an EMBL/GenBank/DDBJ whole genome shotgun (WGS) entry which is preliminary data.</text>
</comment>
<evidence type="ECO:0000256" key="8">
    <source>
        <dbReference type="ARBA" id="ARBA00022679"/>
    </source>
</evidence>
<comment type="catalytic activity">
    <reaction evidence="9 10">
        <text>uridine + phosphate = alpha-D-ribose 1-phosphate + uracil</text>
        <dbReference type="Rhea" id="RHEA:24388"/>
        <dbReference type="ChEBI" id="CHEBI:16704"/>
        <dbReference type="ChEBI" id="CHEBI:17568"/>
        <dbReference type="ChEBI" id="CHEBI:43474"/>
        <dbReference type="ChEBI" id="CHEBI:57720"/>
        <dbReference type="EC" id="2.4.2.3"/>
    </reaction>
</comment>
<comment type="subcellular location">
    <subcellularLocation>
        <location evidence="1">Cytoplasm</location>
    </subcellularLocation>
</comment>
<name>A0A7C4H9Y5_STAMA</name>
<dbReference type="InterPro" id="IPR010058">
    <property type="entry name" value="Uridine_phosphorylase"/>
</dbReference>
<evidence type="ECO:0000256" key="6">
    <source>
        <dbReference type="ARBA" id="ARBA00022490"/>
    </source>
</evidence>
<gene>
    <name evidence="12" type="primary">udp</name>
    <name evidence="13" type="ORF">ENT92_02050</name>
    <name evidence="12" type="ORF">ENU14_06250</name>
</gene>
<comment type="pathway">
    <text evidence="2 10">Pyrimidine metabolism; UMP biosynthesis via salvage pathway; uracil from uridine (phosphorylase route): step 1/1.</text>
</comment>
<accession>A0A7C4H9Y5</accession>
<dbReference type="EC" id="2.4.2.3" evidence="4 10"/>
<evidence type="ECO:0000313" key="12">
    <source>
        <dbReference type="EMBL" id="HGM59163.1"/>
    </source>
</evidence>
<evidence type="ECO:0000256" key="5">
    <source>
        <dbReference type="ARBA" id="ARBA00021980"/>
    </source>
</evidence>
<evidence type="ECO:0000256" key="7">
    <source>
        <dbReference type="ARBA" id="ARBA00022676"/>
    </source>
</evidence>
<organism evidence="12">
    <name type="scientific">Staphylothermus marinus</name>
    <dbReference type="NCBI Taxonomy" id="2280"/>
    <lineage>
        <taxon>Archaea</taxon>
        <taxon>Thermoproteota</taxon>
        <taxon>Thermoprotei</taxon>
        <taxon>Desulfurococcales</taxon>
        <taxon>Desulfurococcaceae</taxon>
        <taxon>Staphylothermus</taxon>
    </lineage>
</organism>
<dbReference type="EMBL" id="DTBJ01000053">
    <property type="protein sequence ID" value="HGM59163.1"/>
    <property type="molecule type" value="Genomic_DNA"/>
</dbReference>
<sequence length="287" mass="32295">MNVKIKSASRPETEEGLQYHLRVKPGDVSKYVLLPGDPGRVVKIAEKWDRYWKVAEHREYITYSGYYKNVFISVTSTGIGCPSTAIAIEELARVGCDTFIRVGTTGALSREIGIGDLIISIGAVRFDGTSKQYVLTEYPAVASLDVTLALMFAAELLNVKYHVGLTASSDSFYVGQERPGYRDYMPPNQIGLINYLKSVNVLNFEMESSIIFVLSNIYRLRSGSICAVIANRETNEFIAEAGVEDAIRVANEAVKILNTWDELKIVKNKKYLTPETIYEWFREYVKR</sequence>
<dbReference type="GO" id="GO:0009166">
    <property type="term" value="P:nucleotide catabolic process"/>
    <property type="evidence" value="ECO:0007669"/>
    <property type="project" value="InterPro"/>
</dbReference>
<dbReference type="AlphaFoldDB" id="A0A7C4H9Y5"/>
<dbReference type="Pfam" id="PF01048">
    <property type="entry name" value="PNP_UDP_1"/>
    <property type="match status" value="1"/>
</dbReference>
<dbReference type="InterPro" id="IPR018016">
    <property type="entry name" value="Nucleoside_phosphorylase_CS"/>
</dbReference>
<evidence type="ECO:0000313" key="13">
    <source>
        <dbReference type="EMBL" id="HGU64985.1"/>
    </source>
</evidence>
<dbReference type="Gene3D" id="3.40.50.1580">
    <property type="entry name" value="Nucleoside phosphorylase domain"/>
    <property type="match status" value="1"/>
</dbReference>
<dbReference type="EMBL" id="DTAN01000081">
    <property type="protein sequence ID" value="HGU64985.1"/>
    <property type="molecule type" value="Genomic_DNA"/>
</dbReference>
<dbReference type="InterPro" id="IPR000845">
    <property type="entry name" value="Nucleoside_phosphorylase_d"/>
</dbReference>
<proteinExistence type="inferred from homology"/>
<dbReference type="GO" id="GO:0004850">
    <property type="term" value="F:uridine phosphorylase activity"/>
    <property type="evidence" value="ECO:0007669"/>
    <property type="project" value="UniProtKB-EC"/>
</dbReference>
<dbReference type="CDD" id="cd17767">
    <property type="entry name" value="UP_EcUdp-like"/>
    <property type="match status" value="1"/>
</dbReference>
<dbReference type="NCBIfam" id="TIGR01718">
    <property type="entry name" value="Uridine-psphlse"/>
    <property type="match status" value="1"/>
</dbReference>
<keyword evidence="7 10" id="KW-0328">Glycosyltransferase</keyword>
<reference evidence="12" key="1">
    <citation type="journal article" date="2020" name="mSystems">
        <title>Genome- and Community-Level Interaction Insights into Carbon Utilization and Element Cycling Functions of Hydrothermarchaeota in Hydrothermal Sediment.</title>
        <authorList>
            <person name="Zhou Z."/>
            <person name="Liu Y."/>
            <person name="Xu W."/>
            <person name="Pan J."/>
            <person name="Luo Z.H."/>
            <person name="Li M."/>
        </authorList>
    </citation>
    <scope>NUCLEOTIDE SEQUENCE [LARGE SCALE GENOMIC DNA]</scope>
    <source>
        <strain evidence="13">SpSt-622</strain>
        <strain evidence="12">SpSt-642</strain>
    </source>
</reference>
<dbReference type="PROSITE" id="PS01232">
    <property type="entry name" value="PNP_UDP_1"/>
    <property type="match status" value="1"/>
</dbReference>
<feature type="domain" description="Nucleoside phosphorylase" evidence="11">
    <location>
        <begin position="30"/>
        <end position="253"/>
    </location>
</feature>
<keyword evidence="6" id="KW-0963">Cytoplasm</keyword>
<evidence type="ECO:0000256" key="4">
    <source>
        <dbReference type="ARBA" id="ARBA00011888"/>
    </source>
</evidence>
<protein>
    <recommendedName>
        <fullName evidence="5 10">Uridine phosphorylase</fullName>
        <ecNumber evidence="4 10">2.4.2.3</ecNumber>
    </recommendedName>
</protein>
<evidence type="ECO:0000259" key="11">
    <source>
        <dbReference type="Pfam" id="PF01048"/>
    </source>
</evidence>
<evidence type="ECO:0000256" key="3">
    <source>
        <dbReference type="ARBA" id="ARBA00010456"/>
    </source>
</evidence>
<dbReference type="SUPFAM" id="SSF53167">
    <property type="entry name" value="Purine and uridine phosphorylases"/>
    <property type="match status" value="1"/>
</dbReference>
<dbReference type="PANTHER" id="PTHR43691">
    <property type="entry name" value="URIDINE PHOSPHORYLASE"/>
    <property type="match status" value="1"/>
</dbReference>
<evidence type="ECO:0000256" key="9">
    <source>
        <dbReference type="ARBA" id="ARBA00048447"/>
    </source>
</evidence>
<dbReference type="UniPathway" id="UPA00574">
    <property type="reaction ID" value="UER00633"/>
</dbReference>
<dbReference type="GO" id="GO:0044206">
    <property type="term" value="P:UMP salvage"/>
    <property type="evidence" value="ECO:0007669"/>
    <property type="project" value="UniProtKB-UniPathway"/>
</dbReference>
<evidence type="ECO:0000256" key="10">
    <source>
        <dbReference type="RuleBase" id="RU361131"/>
    </source>
</evidence>
<evidence type="ECO:0000256" key="1">
    <source>
        <dbReference type="ARBA" id="ARBA00004496"/>
    </source>
</evidence>
<dbReference type="GO" id="GO:0009164">
    <property type="term" value="P:nucleoside catabolic process"/>
    <property type="evidence" value="ECO:0007669"/>
    <property type="project" value="UniProtKB-ARBA"/>
</dbReference>
<keyword evidence="8 10" id="KW-0808">Transferase</keyword>
<dbReference type="PANTHER" id="PTHR43691:SF13">
    <property type="entry name" value="URIDINE PHOSPHORYLASE"/>
    <property type="match status" value="1"/>
</dbReference>
<comment type="similarity">
    <text evidence="3 10">Belongs to the PNP/UDP phosphorylase family.</text>
</comment>
<dbReference type="InterPro" id="IPR035994">
    <property type="entry name" value="Nucleoside_phosphorylase_sf"/>
</dbReference>